<evidence type="ECO:0000256" key="1">
    <source>
        <dbReference type="ARBA" id="ARBA00023015"/>
    </source>
</evidence>
<sequence>MKNQQDIQQLKDIPTELPISLDYYETWNIRVVNRQKVPCHNYLSPNRRDFYKILFISSGQGIFTHGMNRYEINEPTILFLHPNEIISWQNLSPENDGAGHYCLFKKRYIEKHPALKAAVDKYEIFNNPNKSIIKLDDASTQAIDSLFNQMHGQIKEKEAYAEDTLQVLLQLIIIDSIKNATFPEANAVTDDYGHIHHFFALLENEMSEVNYSNPLRMRTAQEFADNLNLHPNYLNSLLKKYTGDNVSAHIKKRLIEECKALLLQTQWSLQQVAYAVGYAEQPNFSAFFKKNVGITPGEFRKSYAFAG</sequence>
<name>A0A455ZDB6_9FLAO</name>
<organism evidence="5">
    <name type="scientific">Elizabethkingia anophelis</name>
    <dbReference type="NCBI Taxonomy" id="1117645"/>
    <lineage>
        <taxon>Bacteria</taxon>
        <taxon>Pseudomonadati</taxon>
        <taxon>Bacteroidota</taxon>
        <taxon>Flavobacteriia</taxon>
        <taxon>Flavobacteriales</taxon>
        <taxon>Weeksellaceae</taxon>
        <taxon>Elizabethkingia</taxon>
    </lineage>
</organism>
<dbReference type="AlphaFoldDB" id="A0A455ZDB6"/>
<feature type="domain" description="HTH araC/xylS-type" evidence="4">
    <location>
        <begin position="196"/>
        <end position="302"/>
    </location>
</feature>
<dbReference type="GO" id="GO:0043565">
    <property type="term" value="F:sequence-specific DNA binding"/>
    <property type="evidence" value="ECO:0007669"/>
    <property type="project" value="InterPro"/>
</dbReference>
<reference evidence="5" key="6">
    <citation type="journal article" date="2017" name="Nat. Commun.">
        <title>Evolutionary dynamics and genomic features of the Elizabethkingia anophelis 2015 to 2016 Wisconsin outbreak strain.</title>
        <authorList>
            <person name="Perrin A."/>
            <person name="Larsonneur E."/>
            <person name="Nicholson A.C."/>
            <person name="Edwards D.J."/>
            <person name="Gundlach K.M."/>
            <person name="Whitney A.M."/>
            <person name="Gulvik C.A."/>
            <person name="Bell M.E."/>
            <person name="Rendueles O."/>
            <person name="Cury J."/>
            <person name="Hugon P."/>
            <person name="Clermont D."/>
            <person name="Enouf V."/>
            <person name="Loparev V."/>
            <person name="Juieng P."/>
            <person name="Monson T."/>
            <person name="Warshauer D."/>
            <person name="Elbadawi L.I."/>
            <person name="Walters M.S."/>
            <person name="Crist M.B."/>
            <person name="Noble-Wang J."/>
            <person name="Borlaug G."/>
            <person name="Rocha E.P.C."/>
            <person name="Criscuolo A."/>
            <person name="Touchon M."/>
            <person name="Davis J.P."/>
            <person name="Holt K.E."/>
            <person name="McQuiston J.R."/>
            <person name="Brisse S."/>
        </authorList>
    </citation>
    <scope>NUCLEOTIDE SEQUENCE</scope>
</reference>
<reference evidence="5" key="3">
    <citation type="journal article" date="2016" name="Genome Announc.">
        <title>Complete Genome Sequences of Four Strains from the 2015-2016 Elizabethkingia anophelis Outbreak.</title>
        <authorList>
            <person name="Nicholson A.C."/>
            <person name="Whitney A.M."/>
            <person name="Emery B.D."/>
            <person name="Bell M.E."/>
            <person name="Gartin J.T."/>
            <person name="Humrighouse B.W."/>
            <person name="Loparev V.N."/>
            <person name="Batra D."/>
            <person name="Sheth M."/>
            <person name="Rowe L.A."/>
            <person name="Juieng P."/>
            <person name="Knipe K."/>
            <person name="Gulvik C."/>
            <person name="McQuiston J.R."/>
        </authorList>
    </citation>
    <scope>NUCLEOTIDE SEQUENCE</scope>
</reference>
<reference evidence="5" key="5">
    <citation type="journal article" date="2017" name="Genome Announc.">
        <title>Complete Circularized Genome Sequences of Four Strains of Elizabethkingia anophelis, Including Two Novel Strains Isolated from Wild-Caught Anopheles sinensis.</title>
        <authorList>
            <person name="Pei D."/>
            <person name="Nicholson A.C."/>
            <person name="Jiang J."/>
            <person name="Chen H."/>
            <person name="Whitney A.M."/>
            <person name="Villarma A."/>
            <person name="Bell M."/>
            <person name="Humrighouse B."/>
            <person name="Rowe L.A."/>
            <person name="Sheth M."/>
            <person name="Batra D."/>
            <person name="Juieng P."/>
            <person name="Loparev V.N."/>
            <person name="McQuiston J.R."/>
            <person name="Lan Y."/>
            <person name="Ma Y."/>
            <person name="Xu J."/>
        </authorList>
    </citation>
    <scope>NUCLEOTIDE SEQUENCE</scope>
</reference>
<reference evidence="5" key="2">
    <citation type="journal article" date="2014" name="PLoS ONE">
        <title>Insights from the genome annotation of Elizabethkingia anophelis from the malaria vector Anopheles gambiae.</title>
        <authorList>
            <person name="Kukutla P."/>
            <person name="Lindberg B.G."/>
            <person name="Pei D."/>
            <person name="Rayl M."/>
            <person name="Yu W."/>
            <person name="Steritz M."/>
            <person name="Faye I."/>
            <person name="Xu J."/>
        </authorList>
    </citation>
    <scope>NUCLEOTIDE SEQUENCE</scope>
</reference>
<accession>A0A455ZDB6</accession>
<dbReference type="SUPFAM" id="SSF51215">
    <property type="entry name" value="Regulatory protein AraC"/>
    <property type="match status" value="1"/>
</dbReference>
<dbReference type="PANTHER" id="PTHR43280">
    <property type="entry name" value="ARAC-FAMILY TRANSCRIPTIONAL REGULATOR"/>
    <property type="match status" value="1"/>
</dbReference>
<dbReference type="InterPro" id="IPR020449">
    <property type="entry name" value="Tscrpt_reg_AraC-type_HTH"/>
</dbReference>
<reference evidence="5" key="4">
    <citation type="journal article" date="2016" name="Sci. Rep.">
        <title>Genomic epidemiology and global diversity of the emerging bacterial pathogen Elizabethkingia anophelis.</title>
        <authorList>
            <person name="Breurec S."/>
            <person name="Criscuolo A."/>
            <person name="Diancourt L."/>
            <person name="Rendueles O."/>
            <person name="Vandenbogaert M."/>
            <person name="Passet V."/>
            <person name="Caro V."/>
            <person name="Rocha E.P."/>
            <person name="Touchon M."/>
            <person name="Brisse S."/>
        </authorList>
    </citation>
    <scope>NUCLEOTIDE SEQUENCE</scope>
</reference>
<dbReference type="PANTHER" id="PTHR43280:SF32">
    <property type="entry name" value="TRANSCRIPTIONAL REGULATORY PROTEIN"/>
    <property type="match status" value="1"/>
</dbReference>
<reference evidence="5" key="1">
    <citation type="journal article" date="2014" name="Genome Biol. Evol.">
        <title>Comparative genomic analysis of malaria mosquito vector-associated novel pathogen Elizabethkingia anophelis.</title>
        <authorList>
            <person name="Teo J."/>
            <person name="Tan S.Y."/>
            <person name="Liu Y."/>
            <person name="Tay M."/>
            <person name="Ding Y."/>
            <person name="Li Y."/>
            <person name="Kjelleberg S."/>
            <person name="Givskov M."/>
            <person name="Lin R.T."/>
            <person name="Yang L."/>
        </authorList>
    </citation>
    <scope>NUCLEOTIDE SEQUENCE</scope>
</reference>
<dbReference type="Gene3D" id="1.10.10.60">
    <property type="entry name" value="Homeodomain-like"/>
    <property type="match status" value="2"/>
</dbReference>
<dbReference type="SUPFAM" id="SSF46689">
    <property type="entry name" value="Homeodomain-like"/>
    <property type="match status" value="1"/>
</dbReference>
<dbReference type="InterPro" id="IPR037923">
    <property type="entry name" value="HTH-like"/>
</dbReference>
<protein>
    <submittedName>
        <fullName evidence="5">Transcriptional regulator, AraC family</fullName>
    </submittedName>
</protein>
<dbReference type="InterPro" id="IPR018060">
    <property type="entry name" value="HTH_AraC"/>
</dbReference>
<dbReference type="GO" id="GO:0003700">
    <property type="term" value="F:DNA-binding transcription factor activity"/>
    <property type="evidence" value="ECO:0007669"/>
    <property type="project" value="InterPro"/>
</dbReference>
<dbReference type="Pfam" id="PF02311">
    <property type="entry name" value="AraC_binding"/>
    <property type="match status" value="1"/>
</dbReference>
<evidence type="ECO:0000256" key="2">
    <source>
        <dbReference type="ARBA" id="ARBA00023125"/>
    </source>
</evidence>
<reference evidence="5" key="8">
    <citation type="journal article" date="2018" name="J. ISSAAS">
        <title>In Silico Identification of Three Types of Integrative and Conjugative Elements (ICEs) in Elizabethkingia anophelis Strains Isolated from Around the World.</title>
        <authorList>
            <person name="Xu J."/>
            <person name="Pei D."/>
            <person name="Nicholson A."/>
            <person name="Lan Y."/>
            <person name="Xia Q."/>
        </authorList>
    </citation>
    <scope>NUCLEOTIDE SEQUENCE</scope>
</reference>
<keyword evidence="3" id="KW-0804">Transcription</keyword>
<dbReference type="EMBL" id="BK010592">
    <property type="protein sequence ID" value="DAC74665.1"/>
    <property type="molecule type" value="Genomic_DNA"/>
</dbReference>
<keyword evidence="1" id="KW-0805">Transcription regulation</keyword>
<evidence type="ECO:0000259" key="4">
    <source>
        <dbReference type="PROSITE" id="PS01124"/>
    </source>
</evidence>
<gene>
    <name evidence="5" type="primary">ICEEaI(6)_PW2806_54264_55187</name>
</gene>
<dbReference type="InterPro" id="IPR009057">
    <property type="entry name" value="Homeodomain-like_sf"/>
</dbReference>
<dbReference type="InterPro" id="IPR003313">
    <property type="entry name" value="AraC-bd"/>
</dbReference>
<proteinExistence type="predicted"/>
<evidence type="ECO:0000313" key="5">
    <source>
        <dbReference type="EMBL" id="DAC74665.1"/>
    </source>
</evidence>
<evidence type="ECO:0000256" key="3">
    <source>
        <dbReference type="ARBA" id="ARBA00023163"/>
    </source>
</evidence>
<reference evidence="5" key="7">
    <citation type="journal article" date="2017" name="Sci. Rep.">
        <title>Genomic features, phylogenetic relationships, and comparative genomics of Elizabethkingia anophelis strain EM361-97 isolated in Taiwan.</title>
        <authorList>
            <person name="Lin J.N."/>
            <person name="Lai C.H."/>
            <person name="Yang C.H."/>
            <person name="Huang Y.H."/>
            <person name="Lin H.H."/>
        </authorList>
    </citation>
    <scope>NUCLEOTIDE SEQUENCE</scope>
</reference>
<dbReference type="SMART" id="SM00342">
    <property type="entry name" value="HTH_ARAC"/>
    <property type="match status" value="1"/>
</dbReference>
<dbReference type="PRINTS" id="PR00032">
    <property type="entry name" value="HTHARAC"/>
</dbReference>
<keyword evidence="2" id="KW-0238">DNA-binding</keyword>
<dbReference type="Pfam" id="PF12833">
    <property type="entry name" value="HTH_18"/>
    <property type="match status" value="1"/>
</dbReference>
<dbReference type="PROSITE" id="PS01124">
    <property type="entry name" value="HTH_ARAC_FAMILY_2"/>
    <property type="match status" value="1"/>
</dbReference>